<dbReference type="SUPFAM" id="SSF52402">
    <property type="entry name" value="Adenine nucleotide alpha hydrolases-like"/>
    <property type="match status" value="1"/>
</dbReference>
<protein>
    <submittedName>
        <fullName evidence="4">tRNA-5-methyluridine(54) 2-sulfurtransferase</fullName>
    </submittedName>
</protein>
<reference evidence="5" key="1">
    <citation type="journal article" date="2022" name="Int. J. Syst. Evol. Microbiol.">
        <title>Nanobdella aerobiophila gen. nov., sp. nov., a thermoacidophilic, obligate ectosymbiotic archaeon, and proposal of Nanobdellaceae fam. nov., Nanobdellales ord. nov. and Nanobdellia class. nov.</title>
        <authorList>
            <person name="Kato S."/>
            <person name="Ogasawara A."/>
            <person name="Itoh T."/>
            <person name="Sakai H.D."/>
            <person name="Shimizu M."/>
            <person name="Yuki M."/>
            <person name="Kaneko M."/>
            <person name="Takashina T."/>
            <person name="Ohkuma M."/>
        </authorList>
    </citation>
    <scope>NUCLEOTIDE SEQUENCE [LARGE SCALE GENOMIC DNA]</scope>
    <source>
        <strain evidence="5">MJ1</strain>
    </source>
</reference>
<dbReference type="GO" id="GO:0002144">
    <property type="term" value="C:cytosolic tRNA wobble base thiouridylase complex"/>
    <property type="evidence" value="ECO:0007669"/>
    <property type="project" value="TreeGrafter"/>
</dbReference>
<evidence type="ECO:0000313" key="4">
    <source>
        <dbReference type="EMBL" id="BBL45652.1"/>
    </source>
</evidence>
<keyword evidence="1" id="KW-0808">Transferase</keyword>
<keyword evidence="2" id="KW-0479">Metal-binding</keyword>
<dbReference type="Gene3D" id="3.40.50.620">
    <property type="entry name" value="HUPs"/>
    <property type="match status" value="1"/>
</dbReference>
<dbReference type="PANTHER" id="PTHR11807">
    <property type="entry name" value="ATPASES OF THE PP SUPERFAMILY-RELATED"/>
    <property type="match status" value="1"/>
</dbReference>
<dbReference type="PANTHER" id="PTHR11807:SF12">
    <property type="entry name" value="CYTOPLASMIC TRNA 2-THIOLATION PROTEIN 1"/>
    <property type="match status" value="1"/>
</dbReference>
<keyword evidence="2" id="KW-0862">Zinc</keyword>
<feature type="binding site" evidence="2">
    <location>
        <position position="3"/>
    </location>
    <ligand>
        <name>Zn(2+)</name>
        <dbReference type="ChEBI" id="CHEBI:29105"/>
        <label>1</label>
    </ligand>
</feature>
<organism evidence="4 5">
    <name type="scientific">Nanobdella aerobiophila</name>
    <dbReference type="NCBI Taxonomy" id="2586965"/>
    <lineage>
        <taxon>Archaea</taxon>
        <taxon>Nanobdellota</taxon>
        <taxon>Nanobdellia</taxon>
        <taxon>Nanobdellales</taxon>
        <taxon>Nanobdellaceae</taxon>
        <taxon>Nanobdella</taxon>
    </lineage>
</organism>
<dbReference type="PROSITE" id="PS01263">
    <property type="entry name" value="UPF0021"/>
    <property type="match status" value="1"/>
</dbReference>
<dbReference type="GO" id="GO:0000049">
    <property type="term" value="F:tRNA binding"/>
    <property type="evidence" value="ECO:0007669"/>
    <property type="project" value="TreeGrafter"/>
</dbReference>
<dbReference type="GO" id="GO:0016740">
    <property type="term" value="F:transferase activity"/>
    <property type="evidence" value="ECO:0007669"/>
    <property type="project" value="UniProtKB-KW"/>
</dbReference>
<proteinExistence type="predicted"/>
<dbReference type="GO" id="GO:0046872">
    <property type="term" value="F:metal ion binding"/>
    <property type="evidence" value="ECO:0007669"/>
    <property type="project" value="UniProtKB-KW"/>
</dbReference>
<accession>A0A915SAC2</accession>
<keyword evidence="5" id="KW-1185">Reference proteome</keyword>
<dbReference type="GO" id="GO:0002143">
    <property type="term" value="P:tRNA wobble position uridine thiolation"/>
    <property type="evidence" value="ECO:0007669"/>
    <property type="project" value="TreeGrafter"/>
</dbReference>
<dbReference type="InterPro" id="IPR014729">
    <property type="entry name" value="Rossmann-like_a/b/a_fold"/>
</dbReference>
<dbReference type="InterPro" id="IPR011063">
    <property type="entry name" value="TilS/TtcA_N"/>
</dbReference>
<feature type="binding site" evidence="2">
    <location>
        <position position="284"/>
    </location>
    <ligand>
        <name>Zn(2+)</name>
        <dbReference type="ChEBI" id="CHEBI:29105"/>
        <label>2</label>
    </ligand>
</feature>
<feature type="binding site" evidence="2">
    <location>
        <position position="296"/>
    </location>
    <ligand>
        <name>Zn(2+)</name>
        <dbReference type="ChEBI" id="CHEBI:29105"/>
        <label>2</label>
    </ligand>
</feature>
<dbReference type="InterPro" id="IPR035107">
    <property type="entry name" value="tRNA_thiolation_TtcA_Ctu1"/>
</dbReference>
<feature type="binding site" evidence="2">
    <location>
        <position position="6"/>
    </location>
    <ligand>
        <name>Zn(2+)</name>
        <dbReference type="ChEBI" id="CHEBI:29105"/>
        <label>1</label>
    </ligand>
</feature>
<feature type="binding site" evidence="2">
    <location>
        <position position="281"/>
    </location>
    <ligand>
        <name>Zn(2+)</name>
        <dbReference type="ChEBI" id="CHEBI:29105"/>
        <label>2</label>
    </ligand>
</feature>
<feature type="domain" description="tRNA(Ile)-lysidine/2-thiocytidine synthase N-terminal" evidence="3">
    <location>
        <begin position="49"/>
        <end position="182"/>
    </location>
</feature>
<evidence type="ECO:0000259" key="3">
    <source>
        <dbReference type="Pfam" id="PF01171"/>
    </source>
</evidence>
<dbReference type="Proteomes" id="UP001055553">
    <property type="component" value="Chromosome"/>
</dbReference>
<dbReference type="PIRSF" id="PIRSF004976">
    <property type="entry name" value="ATPase_YdaO"/>
    <property type="match status" value="1"/>
</dbReference>
<gene>
    <name evidence="4" type="ORF">MJ1_0498</name>
</gene>
<dbReference type="GeneID" id="74568445"/>
<sequence length="305" mass="36149">MKCSFCNNNAIYRYKDLYYCKDHFIKYFEEKTIKTIEKYSLIKEGDIIGVGVSGGKDSNALLYFLNKYTEYFNIKVYGVHIDEGIKGYRDKDTLKLLEIARLYNIEIKIYKFEDYFNTRLEDALKISRDMKSCTICGVWRRWLMWKASKDLDINKFATAHNLNDELQTIIMNIFEDNIKDLLKTGPYTGIIETDFIPRIKPFYFNSEKENYIYSIINNLAPIYGECSFINGEFREYIRSKLYNIENIYEGFHEELLKNILEIINNAKVDFKNMNNIKLNKCKICGYPTTREICRACEIRLELKNG</sequence>
<dbReference type="AlphaFoldDB" id="A0A915SAC2"/>
<evidence type="ECO:0000313" key="5">
    <source>
        <dbReference type="Proteomes" id="UP001055553"/>
    </source>
</evidence>
<dbReference type="InterPro" id="IPR020554">
    <property type="entry name" value="UPF0021_CS"/>
</dbReference>
<name>A0A915SAC2_9ARCH</name>
<feature type="binding site" evidence="2">
    <location>
        <position position="293"/>
    </location>
    <ligand>
        <name>Zn(2+)</name>
        <dbReference type="ChEBI" id="CHEBI:29105"/>
        <label>2</label>
    </ligand>
</feature>
<dbReference type="EMBL" id="AP019769">
    <property type="protein sequence ID" value="BBL45652.1"/>
    <property type="molecule type" value="Genomic_DNA"/>
</dbReference>
<dbReference type="KEGG" id="naer:MJ1_0498"/>
<dbReference type="RefSeq" id="WP_258392967.1">
    <property type="nucleotide sequence ID" value="NZ_AP019769.1"/>
</dbReference>
<dbReference type="Pfam" id="PF01171">
    <property type="entry name" value="ATP_bind_3"/>
    <property type="match status" value="1"/>
</dbReference>
<evidence type="ECO:0000256" key="2">
    <source>
        <dbReference type="PIRSR" id="PIRSR004976-50"/>
    </source>
</evidence>
<feature type="binding site" evidence="2">
    <location>
        <position position="20"/>
    </location>
    <ligand>
        <name>Zn(2+)</name>
        <dbReference type="ChEBI" id="CHEBI:29105"/>
        <label>1</label>
    </ligand>
</feature>
<feature type="binding site" evidence="2">
    <location>
        <position position="23"/>
    </location>
    <ligand>
        <name>Zn(2+)</name>
        <dbReference type="ChEBI" id="CHEBI:29105"/>
        <label>1</label>
    </ligand>
</feature>
<evidence type="ECO:0000256" key="1">
    <source>
        <dbReference type="ARBA" id="ARBA00022679"/>
    </source>
</evidence>